<name>A0A9P7BFS0_9ASCO</name>
<evidence type="ECO:0000313" key="2">
    <source>
        <dbReference type="Proteomes" id="UP000697127"/>
    </source>
</evidence>
<evidence type="ECO:0000313" key="1">
    <source>
        <dbReference type="EMBL" id="KAG0687934.1"/>
    </source>
</evidence>
<dbReference type="AlphaFoldDB" id="A0A9P7BFS0"/>
<reference evidence="1" key="1">
    <citation type="submission" date="2020-11" db="EMBL/GenBank/DDBJ databases">
        <title>Kefir isolates.</title>
        <authorList>
            <person name="Marcisauskas S."/>
            <person name="Kim Y."/>
            <person name="Blasche S."/>
        </authorList>
    </citation>
    <scope>NUCLEOTIDE SEQUENCE</scope>
    <source>
        <strain evidence="1">Olga-1</strain>
    </source>
</reference>
<protein>
    <submittedName>
        <fullName evidence="1">Uncharacterized protein</fullName>
    </submittedName>
</protein>
<comment type="caution">
    <text evidence="1">The sequence shown here is derived from an EMBL/GenBank/DDBJ whole genome shotgun (WGS) entry which is preliminary data.</text>
</comment>
<accession>A0A9P7BFS0</accession>
<proteinExistence type="predicted"/>
<keyword evidence="2" id="KW-1185">Reference proteome</keyword>
<gene>
    <name evidence="1" type="ORF">C6P40_001608</name>
</gene>
<dbReference type="Proteomes" id="UP000697127">
    <property type="component" value="Unassembled WGS sequence"/>
</dbReference>
<dbReference type="EMBL" id="PUHW01000199">
    <property type="protein sequence ID" value="KAG0687934.1"/>
    <property type="molecule type" value="Genomic_DNA"/>
</dbReference>
<sequence length="145" mass="17062">MAKIHRFNNQYRWYESKAIKYSNINHDNKHVNDECLSTMESTISKKAVMLLNLFNENVSIIKSDSSFEKKTEQFPLLNAGILIKQHNPINEKQNRSGGMKFINAYEKDDNDVFEKNSYQSYRSNWSSSDCYSEKSSIHESHFTYK</sequence>
<organism evidence="1 2">
    <name type="scientific">Pichia californica</name>
    <dbReference type="NCBI Taxonomy" id="460514"/>
    <lineage>
        <taxon>Eukaryota</taxon>
        <taxon>Fungi</taxon>
        <taxon>Dikarya</taxon>
        <taxon>Ascomycota</taxon>
        <taxon>Saccharomycotina</taxon>
        <taxon>Pichiomycetes</taxon>
        <taxon>Pichiales</taxon>
        <taxon>Pichiaceae</taxon>
        <taxon>Pichia</taxon>
    </lineage>
</organism>